<comment type="caution">
    <text evidence="10">The sequence shown here is derived from an EMBL/GenBank/DDBJ whole genome shotgun (WGS) entry which is preliminary data.</text>
</comment>
<sequence>MENYAPKNKAVFLDQDGVLVDLVDYGEEKRVAPRSLNDFHIARGAREMVDRIKKMGYLTVVVTNQPDIAMGKKSQATLNEMHRRIKDETGVDDIMVCPHPIDGGCRCHKPNPGMLLDAADKYDIDLPRSFMVGDWWRDIDAGKSAGCKTILLAMPSNDHIIHYDYLARNLEHAAKIIEAHKNDTHRIVTHTHERK</sequence>
<evidence type="ECO:0000256" key="5">
    <source>
        <dbReference type="ARBA" id="ARBA00023277"/>
    </source>
</evidence>
<comment type="similarity">
    <text evidence="7">Belongs to the gmhB family.</text>
</comment>
<dbReference type="InterPro" id="IPR004446">
    <property type="entry name" value="Heptose_bisP_phosphatase"/>
</dbReference>
<dbReference type="Pfam" id="PF13242">
    <property type="entry name" value="Hydrolase_like"/>
    <property type="match status" value="1"/>
</dbReference>
<dbReference type="Gene3D" id="3.40.50.1000">
    <property type="entry name" value="HAD superfamily/HAD-like"/>
    <property type="match status" value="1"/>
</dbReference>
<dbReference type="InterPro" id="IPR006549">
    <property type="entry name" value="HAD-SF_hydro_IIIA"/>
</dbReference>
<dbReference type="EMBL" id="MHQI01000041">
    <property type="protein sequence ID" value="OGZ99370.1"/>
    <property type="molecule type" value="Genomic_DNA"/>
</dbReference>
<dbReference type="GO" id="GO:0016791">
    <property type="term" value="F:phosphatase activity"/>
    <property type="evidence" value="ECO:0007669"/>
    <property type="project" value="InterPro"/>
</dbReference>
<evidence type="ECO:0000256" key="7">
    <source>
        <dbReference type="PIRNR" id="PIRNR004682"/>
    </source>
</evidence>
<dbReference type="PANTHER" id="PTHR42891:SF1">
    <property type="entry name" value="D-GLYCERO-BETA-D-MANNO-HEPTOSE-1,7-BISPHOSPHATE 7-PHOSPHATASE"/>
    <property type="match status" value="1"/>
</dbReference>
<dbReference type="InterPro" id="IPR006543">
    <property type="entry name" value="Histidinol-phos"/>
</dbReference>
<keyword evidence="3 9" id="KW-0479">Metal-binding</keyword>
<evidence type="ECO:0000256" key="3">
    <source>
        <dbReference type="ARBA" id="ARBA00022723"/>
    </source>
</evidence>
<protein>
    <recommendedName>
        <fullName evidence="6 7">D,D-heptose 1,7-bisphosphate phosphatase</fullName>
        <ecNumber evidence="7">3.1.3.-</ecNumber>
    </recommendedName>
</protein>
<feature type="active site" description="Proton donor" evidence="8">
    <location>
        <position position="16"/>
    </location>
</feature>
<proteinExistence type="inferred from homology"/>
<feature type="binding site" evidence="9">
    <location>
        <position position="134"/>
    </location>
    <ligand>
        <name>Mg(2+)</name>
        <dbReference type="ChEBI" id="CHEBI:18420"/>
    </ligand>
</feature>
<dbReference type="GO" id="GO:0005975">
    <property type="term" value="P:carbohydrate metabolic process"/>
    <property type="evidence" value="ECO:0007669"/>
    <property type="project" value="InterPro"/>
</dbReference>
<feature type="active site" description="Nucleophile" evidence="8">
    <location>
        <position position="14"/>
    </location>
</feature>
<dbReference type="NCBIfam" id="TIGR01662">
    <property type="entry name" value="HAD-SF-IIIA"/>
    <property type="match status" value="1"/>
</dbReference>
<dbReference type="InterPro" id="IPR036412">
    <property type="entry name" value="HAD-like_sf"/>
</dbReference>
<feature type="binding site" evidence="9">
    <location>
        <position position="105"/>
    </location>
    <ligand>
        <name>Zn(2+)</name>
        <dbReference type="ChEBI" id="CHEBI:29105"/>
    </ligand>
</feature>
<keyword evidence="9" id="KW-0460">Magnesium</keyword>
<feature type="binding site" evidence="9">
    <location>
        <position position="107"/>
    </location>
    <ligand>
        <name>Zn(2+)</name>
        <dbReference type="ChEBI" id="CHEBI:29105"/>
    </ligand>
</feature>
<evidence type="ECO:0000256" key="1">
    <source>
        <dbReference type="ARBA" id="ARBA00004496"/>
    </source>
</evidence>
<dbReference type="EC" id="3.1.3.-" evidence="7"/>
<evidence type="ECO:0000256" key="4">
    <source>
        <dbReference type="ARBA" id="ARBA00022801"/>
    </source>
</evidence>
<dbReference type="STRING" id="1802270.A3C07_03145"/>
<organism evidence="10 11">
    <name type="scientific">Candidatus Sungbacteria bacterium RIFCSPHIGHO2_02_FULL_47_11</name>
    <dbReference type="NCBI Taxonomy" id="1802270"/>
    <lineage>
        <taxon>Bacteria</taxon>
        <taxon>Candidatus Sungiibacteriota</taxon>
    </lineage>
</organism>
<dbReference type="PIRSF" id="PIRSF004682">
    <property type="entry name" value="GmhB"/>
    <property type="match status" value="1"/>
</dbReference>
<name>A0A1G2KLP7_9BACT</name>
<evidence type="ECO:0000256" key="2">
    <source>
        <dbReference type="ARBA" id="ARBA00022490"/>
    </source>
</evidence>
<dbReference type="NCBIfam" id="TIGR01656">
    <property type="entry name" value="Histidinol-ppas"/>
    <property type="match status" value="1"/>
</dbReference>
<comment type="cofactor">
    <cofactor evidence="9">
        <name>Mg(2+)</name>
        <dbReference type="ChEBI" id="CHEBI:18420"/>
    </cofactor>
</comment>
<reference evidence="10 11" key="1">
    <citation type="journal article" date="2016" name="Nat. Commun.">
        <title>Thousands of microbial genomes shed light on interconnected biogeochemical processes in an aquifer system.</title>
        <authorList>
            <person name="Anantharaman K."/>
            <person name="Brown C.T."/>
            <person name="Hug L.A."/>
            <person name="Sharon I."/>
            <person name="Castelle C.J."/>
            <person name="Probst A.J."/>
            <person name="Thomas B.C."/>
            <person name="Singh A."/>
            <person name="Wilkins M.J."/>
            <person name="Karaoz U."/>
            <person name="Brodie E.L."/>
            <person name="Williams K.H."/>
            <person name="Hubbard S.S."/>
            <person name="Banfield J.F."/>
        </authorList>
    </citation>
    <scope>NUCLEOTIDE SEQUENCE [LARGE SCALE GENOMIC DNA]</scope>
</reference>
<feature type="binding site" evidence="9">
    <location>
        <position position="99"/>
    </location>
    <ligand>
        <name>Zn(2+)</name>
        <dbReference type="ChEBI" id="CHEBI:29105"/>
    </ligand>
</feature>
<gene>
    <name evidence="10" type="ORF">A3C07_03145</name>
</gene>
<keyword evidence="2 7" id="KW-0963">Cytoplasm</keyword>
<dbReference type="InterPro" id="IPR023214">
    <property type="entry name" value="HAD_sf"/>
</dbReference>
<evidence type="ECO:0000256" key="8">
    <source>
        <dbReference type="PIRSR" id="PIRSR004682-1"/>
    </source>
</evidence>
<dbReference type="PANTHER" id="PTHR42891">
    <property type="entry name" value="D-GLYCERO-BETA-D-MANNO-HEPTOSE-1,7-BISPHOSPHATE 7-PHOSPHATASE"/>
    <property type="match status" value="1"/>
</dbReference>
<evidence type="ECO:0000313" key="10">
    <source>
        <dbReference type="EMBL" id="OGZ99370.1"/>
    </source>
</evidence>
<keyword evidence="4 7" id="KW-0378">Hydrolase</keyword>
<dbReference type="GO" id="GO:0005737">
    <property type="term" value="C:cytoplasm"/>
    <property type="evidence" value="ECO:0007669"/>
    <property type="project" value="UniProtKB-SubCell"/>
</dbReference>
<feature type="binding site" evidence="9">
    <location>
        <position position="16"/>
    </location>
    <ligand>
        <name>Mg(2+)</name>
        <dbReference type="ChEBI" id="CHEBI:18420"/>
    </ligand>
</feature>
<dbReference type="GO" id="GO:0046872">
    <property type="term" value="F:metal ion binding"/>
    <property type="evidence" value="ECO:0007669"/>
    <property type="project" value="UniProtKB-KW"/>
</dbReference>
<comment type="cofactor">
    <cofactor evidence="9">
        <name>Zn(2+)</name>
        <dbReference type="ChEBI" id="CHEBI:29105"/>
    </cofactor>
</comment>
<dbReference type="AlphaFoldDB" id="A0A1G2KLP7"/>
<accession>A0A1G2KLP7</accession>
<feature type="binding site" evidence="9">
    <location>
        <position position="14"/>
    </location>
    <ligand>
        <name>Mg(2+)</name>
        <dbReference type="ChEBI" id="CHEBI:18420"/>
    </ligand>
</feature>
<evidence type="ECO:0000256" key="6">
    <source>
        <dbReference type="ARBA" id="ARBA00031828"/>
    </source>
</evidence>
<comment type="subcellular location">
    <subcellularLocation>
        <location evidence="1 7">Cytoplasm</location>
    </subcellularLocation>
</comment>
<dbReference type="SUPFAM" id="SSF56784">
    <property type="entry name" value="HAD-like"/>
    <property type="match status" value="1"/>
</dbReference>
<keyword evidence="5 7" id="KW-0119">Carbohydrate metabolism</keyword>
<evidence type="ECO:0000313" key="11">
    <source>
        <dbReference type="Proteomes" id="UP000179023"/>
    </source>
</evidence>
<feature type="binding site" evidence="9">
    <location>
        <position position="97"/>
    </location>
    <ligand>
        <name>Zn(2+)</name>
        <dbReference type="ChEBI" id="CHEBI:29105"/>
    </ligand>
</feature>
<evidence type="ECO:0000256" key="9">
    <source>
        <dbReference type="PIRSR" id="PIRSR004682-4"/>
    </source>
</evidence>
<dbReference type="Proteomes" id="UP000179023">
    <property type="component" value="Unassembled WGS sequence"/>
</dbReference>
<keyword evidence="9" id="KW-0862">Zinc</keyword>